<protein>
    <submittedName>
        <fullName evidence="1">Uncharacterized protein</fullName>
    </submittedName>
</protein>
<name>A0AB72ZHS6_YERPE</name>
<evidence type="ECO:0000313" key="1">
    <source>
        <dbReference type="EMBL" id="EIR15832.1"/>
    </source>
</evidence>
<organism evidence="1 2">
    <name type="scientific">Yersinia pestis PY-08</name>
    <dbReference type="NCBI Taxonomy" id="992134"/>
    <lineage>
        <taxon>Bacteria</taxon>
        <taxon>Pseudomonadati</taxon>
        <taxon>Pseudomonadota</taxon>
        <taxon>Gammaproteobacteria</taxon>
        <taxon>Enterobacterales</taxon>
        <taxon>Yersiniaceae</taxon>
        <taxon>Yersinia</taxon>
    </lineage>
</organism>
<sequence length="42" mass="4807">MMMLTVWDQQPLKKALCSQQVLFLCPENPQLGWGFSKAFSFG</sequence>
<feature type="non-terminal residue" evidence="1">
    <location>
        <position position="42"/>
    </location>
</feature>
<proteinExistence type="predicted"/>
<dbReference type="EMBL" id="AKRT01000378">
    <property type="protein sequence ID" value="EIR15832.1"/>
    <property type="molecule type" value="Genomic_DNA"/>
</dbReference>
<accession>A0AB72ZHS6</accession>
<dbReference type="Proteomes" id="UP000003231">
    <property type="component" value="Unassembled WGS sequence"/>
</dbReference>
<reference evidence="1 2" key="1">
    <citation type="submission" date="2012-05" db="EMBL/GenBank/DDBJ databases">
        <title>Genome sequence of Yersinia Pestis PY-08.</title>
        <authorList>
            <person name="Santana-Cruz I."/>
            <person name="Sengamalay N."/>
            <person name="McCracken C."/>
            <person name="Daugherty S.C."/>
            <person name="Maroo A."/>
            <person name="Vara P.G."/>
            <person name="Tallon L.J."/>
            <person name="Sadzewicz L."/>
            <person name="Vinetz J.M."/>
            <person name="Cespedes Zambrano M.J."/>
            <person name="Fraser-Liggett C.M."/>
            <person name="Tettelin H."/>
        </authorList>
    </citation>
    <scope>NUCLEOTIDE SEQUENCE [LARGE SCALE GENOMIC DNA]</scope>
    <source>
        <strain evidence="1 2">PY-08</strain>
    </source>
</reference>
<dbReference type="AlphaFoldDB" id="A0AB72ZHS6"/>
<comment type="caution">
    <text evidence="1">The sequence shown here is derived from an EMBL/GenBank/DDBJ whole genome shotgun (WGS) entry which is preliminary data.</text>
</comment>
<gene>
    <name evidence="1" type="ORF">YPPY08_3375</name>
</gene>
<evidence type="ECO:0000313" key="2">
    <source>
        <dbReference type="Proteomes" id="UP000003231"/>
    </source>
</evidence>